<accession>A0A0G4H8V3</accession>
<dbReference type="AlphaFoldDB" id="A0A0G4H8V3"/>
<evidence type="ECO:0000313" key="3">
    <source>
        <dbReference type="EMBL" id="CEM40129.1"/>
    </source>
</evidence>
<dbReference type="InParanoid" id="A0A0G4H8V3"/>
<proteinExistence type="predicted"/>
<reference evidence="3 4" key="1">
    <citation type="submission" date="2014-11" db="EMBL/GenBank/DDBJ databases">
        <authorList>
            <person name="Zhu J."/>
            <person name="Qi W."/>
            <person name="Song R."/>
        </authorList>
    </citation>
    <scope>NUCLEOTIDE SEQUENCE [LARGE SCALE GENOMIC DNA]</scope>
</reference>
<evidence type="ECO:0000256" key="2">
    <source>
        <dbReference type="SAM" id="SignalP"/>
    </source>
</evidence>
<evidence type="ECO:0000313" key="4">
    <source>
        <dbReference type="Proteomes" id="UP000041254"/>
    </source>
</evidence>
<name>A0A0G4H8V3_VITBC</name>
<evidence type="ECO:0000256" key="1">
    <source>
        <dbReference type="SAM" id="MobiDB-lite"/>
    </source>
</evidence>
<feature type="compositionally biased region" description="Basic and acidic residues" evidence="1">
    <location>
        <begin position="292"/>
        <end position="318"/>
    </location>
</feature>
<organism evidence="3 4">
    <name type="scientific">Vitrella brassicaformis (strain CCMP3155)</name>
    <dbReference type="NCBI Taxonomy" id="1169540"/>
    <lineage>
        <taxon>Eukaryota</taxon>
        <taxon>Sar</taxon>
        <taxon>Alveolata</taxon>
        <taxon>Colpodellida</taxon>
        <taxon>Vitrellaceae</taxon>
        <taxon>Vitrella</taxon>
    </lineage>
</organism>
<sequence>MARVVLVTSCCLLTFALLAEAQFPAPGGWAFEQLLPKNEGEPEGAESEVTLAHRFSLFGNPIKIPEMDLEKYLPPLVQLNLNLADTFYNEDTVEVNVNREVDVANNVDYSLGAGAAGQTQSFKSGLMTFQLHDNQLLLLPDLPLDGVNLAKPVSESLAVKGEGDKKETKIDVASIGMDVFDQGHTLSKLDGPVIEGDLKGHPIGEAFHGRYGRYPQGKEAQDLMRGGIRLQALKNDARRRVAAITKTKPEDLVIKGQSMRERENGFDKLIALAKKASSSFLGNSDDADSTYDVDKKDDGTGDKTHESDKTEDFGKEDSLETMSGLLMTVPNPTEMLDKMPEFQDLDKLLPPIFDLDIAVIKHINNTDDMKTVTEVGDEIDASMEIGKGGFDEESTEEQSNGMQNVVLFDQVKVENEEADVWKGLIPFLFVLGTQ</sequence>
<dbReference type="EMBL" id="CDMY01001064">
    <property type="protein sequence ID" value="CEM40129.1"/>
    <property type="molecule type" value="Genomic_DNA"/>
</dbReference>
<protein>
    <submittedName>
        <fullName evidence="3">Uncharacterized protein</fullName>
    </submittedName>
</protein>
<feature type="signal peptide" evidence="2">
    <location>
        <begin position="1"/>
        <end position="21"/>
    </location>
</feature>
<keyword evidence="2" id="KW-0732">Signal</keyword>
<keyword evidence="4" id="KW-1185">Reference proteome</keyword>
<dbReference type="Proteomes" id="UP000041254">
    <property type="component" value="Unassembled WGS sequence"/>
</dbReference>
<dbReference type="VEuPathDB" id="CryptoDB:Vbra_19941"/>
<gene>
    <name evidence="3" type="ORF">Vbra_19941</name>
</gene>
<feature type="region of interest" description="Disordered" evidence="1">
    <location>
        <begin position="283"/>
        <end position="321"/>
    </location>
</feature>
<feature type="chain" id="PRO_5005191711" evidence="2">
    <location>
        <begin position="22"/>
        <end position="434"/>
    </location>
</feature>